<proteinExistence type="predicted"/>
<dbReference type="EMBL" id="NBSK02000004">
    <property type="protein sequence ID" value="KAJ0209583.1"/>
    <property type="molecule type" value="Genomic_DNA"/>
</dbReference>
<evidence type="ECO:0000313" key="4">
    <source>
        <dbReference type="Proteomes" id="UP000235145"/>
    </source>
</evidence>
<keyword evidence="1" id="KW-1133">Transmembrane helix</keyword>
<evidence type="ECO:0000313" key="3">
    <source>
        <dbReference type="EMBL" id="KAJ0209583.1"/>
    </source>
</evidence>
<keyword evidence="4" id="KW-1185">Reference proteome</keyword>
<keyword evidence="1" id="KW-0812">Transmembrane</keyword>
<accession>A0A9R1VQU1</accession>
<feature type="signal peptide" evidence="2">
    <location>
        <begin position="1"/>
        <end position="19"/>
    </location>
</feature>
<evidence type="ECO:0000256" key="2">
    <source>
        <dbReference type="SAM" id="SignalP"/>
    </source>
</evidence>
<sequence length="86" mass="10016">MIIVVVFLFPSLMFNTLEILNLDRLHLFFFIPVEVLVPHESKLLFTGKYMEGRRIETVCFYLIIIQFIPIYGSFLNNILGFIGSIS</sequence>
<dbReference type="AlphaFoldDB" id="A0A9R1VQU1"/>
<feature type="transmembrane region" description="Helical" evidence="1">
    <location>
        <begin position="58"/>
        <end position="82"/>
    </location>
</feature>
<evidence type="ECO:0000256" key="1">
    <source>
        <dbReference type="SAM" id="Phobius"/>
    </source>
</evidence>
<comment type="caution">
    <text evidence="3">The sequence shown here is derived from an EMBL/GenBank/DDBJ whole genome shotgun (WGS) entry which is preliminary data.</text>
</comment>
<dbReference type="Proteomes" id="UP000235145">
    <property type="component" value="Unassembled WGS sequence"/>
</dbReference>
<reference evidence="3 4" key="1">
    <citation type="journal article" date="2017" name="Nat. Commun.">
        <title>Genome assembly with in vitro proximity ligation data and whole-genome triplication in lettuce.</title>
        <authorList>
            <person name="Reyes-Chin-Wo S."/>
            <person name="Wang Z."/>
            <person name="Yang X."/>
            <person name="Kozik A."/>
            <person name="Arikit S."/>
            <person name="Song C."/>
            <person name="Xia L."/>
            <person name="Froenicke L."/>
            <person name="Lavelle D.O."/>
            <person name="Truco M.J."/>
            <person name="Xia R."/>
            <person name="Zhu S."/>
            <person name="Xu C."/>
            <person name="Xu H."/>
            <person name="Xu X."/>
            <person name="Cox K."/>
            <person name="Korf I."/>
            <person name="Meyers B.C."/>
            <person name="Michelmore R.W."/>
        </authorList>
    </citation>
    <scope>NUCLEOTIDE SEQUENCE [LARGE SCALE GENOMIC DNA]</scope>
    <source>
        <strain evidence="4">cv. Salinas</strain>
        <tissue evidence="3">Seedlings</tissue>
    </source>
</reference>
<protein>
    <submittedName>
        <fullName evidence="3">Uncharacterized protein</fullName>
    </submittedName>
</protein>
<organism evidence="3 4">
    <name type="scientific">Lactuca sativa</name>
    <name type="common">Garden lettuce</name>
    <dbReference type="NCBI Taxonomy" id="4236"/>
    <lineage>
        <taxon>Eukaryota</taxon>
        <taxon>Viridiplantae</taxon>
        <taxon>Streptophyta</taxon>
        <taxon>Embryophyta</taxon>
        <taxon>Tracheophyta</taxon>
        <taxon>Spermatophyta</taxon>
        <taxon>Magnoliopsida</taxon>
        <taxon>eudicotyledons</taxon>
        <taxon>Gunneridae</taxon>
        <taxon>Pentapetalae</taxon>
        <taxon>asterids</taxon>
        <taxon>campanulids</taxon>
        <taxon>Asterales</taxon>
        <taxon>Asteraceae</taxon>
        <taxon>Cichorioideae</taxon>
        <taxon>Cichorieae</taxon>
        <taxon>Lactucinae</taxon>
        <taxon>Lactuca</taxon>
    </lineage>
</organism>
<name>A0A9R1VQU1_LACSA</name>
<gene>
    <name evidence="3" type="ORF">LSAT_V11C400168680</name>
</gene>
<feature type="chain" id="PRO_5040381361" evidence="2">
    <location>
        <begin position="20"/>
        <end position="86"/>
    </location>
</feature>
<keyword evidence="2" id="KW-0732">Signal</keyword>
<keyword evidence="1" id="KW-0472">Membrane</keyword>